<organism evidence="2 3">
    <name type="scientific">Autumnicola lenta</name>
    <dbReference type="NCBI Taxonomy" id="3075593"/>
    <lineage>
        <taxon>Bacteria</taxon>
        <taxon>Pseudomonadati</taxon>
        <taxon>Bacteroidota</taxon>
        <taxon>Flavobacteriia</taxon>
        <taxon>Flavobacteriales</taxon>
        <taxon>Flavobacteriaceae</taxon>
        <taxon>Autumnicola</taxon>
    </lineage>
</organism>
<dbReference type="InterPro" id="IPR051161">
    <property type="entry name" value="Mannose-6P_isomerase_type2"/>
</dbReference>
<keyword evidence="2" id="KW-0808">Transferase</keyword>
<protein>
    <submittedName>
        <fullName evidence="2">Mannose-1-phosphate guanylyltransferase</fullName>
    </submittedName>
</protein>
<dbReference type="Pfam" id="PF00483">
    <property type="entry name" value="NTP_transferase"/>
    <property type="match status" value="1"/>
</dbReference>
<evidence type="ECO:0000313" key="2">
    <source>
        <dbReference type="EMBL" id="MDT0645499.1"/>
    </source>
</evidence>
<evidence type="ECO:0000259" key="1">
    <source>
        <dbReference type="Pfam" id="PF00483"/>
    </source>
</evidence>
<reference evidence="2 3" key="1">
    <citation type="submission" date="2023-09" db="EMBL/GenBank/DDBJ databases">
        <authorList>
            <person name="Rey-Velasco X."/>
        </authorList>
    </citation>
    <scope>NUCLEOTIDE SEQUENCE [LARGE SCALE GENOMIC DNA]</scope>
    <source>
        <strain evidence="2 3">F260</strain>
    </source>
</reference>
<name>A0ABU3CGM7_9FLAO</name>
<evidence type="ECO:0000313" key="3">
    <source>
        <dbReference type="Proteomes" id="UP001245285"/>
    </source>
</evidence>
<gene>
    <name evidence="2" type="ORF">RM545_02250</name>
</gene>
<keyword evidence="2" id="KW-0548">Nucleotidyltransferase</keyword>
<dbReference type="PANTHER" id="PTHR46390:SF1">
    <property type="entry name" value="MANNOSE-1-PHOSPHATE GUANYLYLTRANSFERASE"/>
    <property type="match status" value="1"/>
</dbReference>
<dbReference type="InterPro" id="IPR029044">
    <property type="entry name" value="Nucleotide-diphossugar_trans"/>
</dbReference>
<dbReference type="PANTHER" id="PTHR46390">
    <property type="entry name" value="MANNOSE-1-PHOSPHATE GUANYLYLTRANSFERASE"/>
    <property type="match status" value="1"/>
</dbReference>
<dbReference type="InterPro" id="IPR049577">
    <property type="entry name" value="GMPP_N"/>
</dbReference>
<proteinExistence type="predicted"/>
<dbReference type="SUPFAM" id="SSF53448">
    <property type="entry name" value="Nucleotide-diphospho-sugar transferases"/>
    <property type="match status" value="1"/>
</dbReference>
<dbReference type="Proteomes" id="UP001245285">
    <property type="component" value="Unassembled WGS sequence"/>
</dbReference>
<dbReference type="GO" id="GO:0016779">
    <property type="term" value="F:nucleotidyltransferase activity"/>
    <property type="evidence" value="ECO:0007669"/>
    <property type="project" value="UniProtKB-KW"/>
</dbReference>
<comment type="caution">
    <text evidence="2">The sequence shown here is derived from an EMBL/GenBank/DDBJ whole genome shotgun (WGS) entry which is preliminary data.</text>
</comment>
<feature type="domain" description="Nucleotidyl transferase" evidence="1">
    <location>
        <begin position="7"/>
        <end position="286"/>
    </location>
</feature>
<dbReference type="EMBL" id="JAVRHO010000002">
    <property type="protein sequence ID" value="MDT0645499.1"/>
    <property type="molecule type" value="Genomic_DNA"/>
</dbReference>
<keyword evidence="3" id="KW-1185">Reference proteome</keyword>
<accession>A0ABU3CGM7</accession>
<dbReference type="InterPro" id="IPR005835">
    <property type="entry name" value="NTP_transferase_dom"/>
</dbReference>
<dbReference type="CDD" id="cd02509">
    <property type="entry name" value="GDP-M1P_Guanylyltransferase"/>
    <property type="match status" value="1"/>
</dbReference>
<dbReference type="RefSeq" id="WP_311493678.1">
    <property type="nucleotide sequence ID" value="NZ_JAVRHO010000002.1"/>
</dbReference>
<dbReference type="Gene3D" id="3.90.550.10">
    <property type="entry name" value="Spore Coat Polysaccharide Biosynthesis Protein SpsA, Chain A"/>
    <property type="match status" value="1"/>
</dbReference>
<sequence length="359" mass="41037">MNSNYYAILMAGGVGSRFWPVSTLACPKQFQDILGAGETLIQTTFARLEKIVPSENIIILTNERYEETVKKQIPTIKQEQIVLEPVMRDTAPSILLAALKIQEKNKDAIMMVAPSDHWIQGLEKFVDDVNFAFEAVHENDKLVTLGIKPTFPNTGYGYIKFQQSENEKLIPVEQFTEKPTFKRAEKFLEEGNYAWNAGIFIWKTSSIIENFKKYLPEMHNLFQKGKEYWNTEEEQEFINDNYHLANKISIDYGIIEKAENVYMIPADFGWNDLGTWGSLQEQLPQDADGNTAINARLLPFESEGNIVRASENKVVVLEGLKDYIVLENEQVLLIVPKKNEQGIKEIRQMAIDKFGDKLG</sequence>
<dbReference type="SUPFAM" id="SSF159283">
    <property type="entry name" value="Guanosine diphospho-D-mannose pyrophosphorylase/mannose-6-phosphate isomerase linker domain"/>
    <property type="match status" value="1"/>
</dbReference>